<name>A0A2G9EIS3_9FUSO</name>
<accession>A0A2G9EIS3</accession>
<gene>
    <name evidence="5" type="ORF">CTM71_07475</name>
    <name evidence="4" type="ORF">CTM72_03295</name>
</gene>
<protein>
    <submittedName>
        <fullName evidence="5">Polysaccharide deacetylase</fullName>
    </submittedName>
</protein>
<evidence type="ECO:0000259" key="3">
    <source>
        <dbReference type="PROSITE" id="PS51677"/>
    </source>
</evidence>
<dbReference type="GeneID" id="93328279"/>
<dbReference type="EMBL" id="PEQY01000001">
    <property type="protein sequence ID" value="PIM80214.1"/>
    <property type="molecule type" value="Genomic_DNA"/>
</dbReference>
<dbReference type="GO" id="GO:0005975">
    <property type="term" value="P:carbohydrate metabolic process"/>
    <property type="evidence" value="ECO:0007669"/>
    <property type="project" value="InterPro"/>
</dbReference>
<feature type="domain" description="NodB homology" evidence="3">
    <location>
        <begin position="159"/>
        <end position="361"/>
    </location>
</feature>
<dbReference type="EMBL" id="CP024699">
    <property type="protein sequence ID" value="ATV58861.1"/>
    <property type="molecule type" value="Genomic_DNA"/>
</dbReference>
<reference evidence="5 6" key="1">
    <citation type="submission" date="2017-11" db="EMBL/GenBank/DDBJ databases">
        <title>Genome sequencing of Fusobacterium periodonticum KCOM 1259.</title>
        <authorList>
            <person name="Kook J.-K."/>
            <person name="Park S.-N."/>
            <person name="Lim Y.K."/>
        </authorList>
    </citation>
    <scope>NUCLEOTIDE SEQUENCE [LARGE SCALE GENOMIC DNA]</scope>
    <source>
        <strain evidence="5 6">KCOM 1259</strain>
    </source>
</reference>
<dbReference type="AlphaFoldDB" id="A0A2G9EIS3"/>
<dbReference type="Proteomes" id="UP000229011">
    <property type="component" value="Unassembled WGS sequence"/>
</dbReference>
<evidence type="ECO:0000313" key="4">
    <source>
        <dbReference type="EMBL" id="ATV58861.1"/>
    </source>
</evidence>
<reference evidence="4 7" key="2">
    <citation type="submission" date="2017-11" db="EMBL/GenBank/DDBJ databases">
        <title>Genome sequencing of Fusobacterium periodonticum KCOM 1261.</title>
        <authorList>
            <person name="Kook J.-K."/>
            <person name="Park S.-N."/>
            <person name="Lim Y.K."/>
        </authorList>
    </citation>
    <scope>NUCLEOTIDE SEQUENCE [LARGE SCALE GENOMIC DNA]</scope>
    <source>
        <strain evidence="4 7">KCOM 1261</strain>
    </source>
</reference>
<evidence type="ECO:0000256" key="2">
    <source>
        <dbReference type="ARBA" id="ARBA00022729"/>
    </source>
</evidence>
<evidence type="ECO:0000256" key="1">
    <source>
        <dbReference type="ARBA" id="ARBA00004613"/>
    </source>
</evidence>
<dbReference type="PROSITE" id="PS51677">
    <property type="entry name" value="NODB"/>
    <property type="match status" value="1"/>
</dbReference>
<dbReference type="SUPFAM" id="SSF88713">
    <property type="entry name" value="Glycoside hydrolase/deacetylase"/>
    <property type="match status" value="1"/>
</dbReference>
<dbReference type="Proteomes" id="UP000230056">
    <property type="component" value="Chromosome"/>
</dbReference>
<keyword evidence="2" id="KW-0732">Signal</keyword>
<dbReference type="GO" id="GO:0005576">
    <property type="term" value="C:extracellular region"/>
    <property type="evidence" value="ECO:0007669"/>
    <property type="project" value="UniProtKB-SubCell"/>
</dbReference>
<comment type="subcellular location">
    <subcellularLocation>
        <location evidence="1">Secreted</location>
    </subcellularLocation>
</comment>
<dbReference type="PANTHER" id="PTHR34216:SF3">
    <property type="entry name" value="POLY-BETA-1,6-N-ACETYL-D-GLUCOSAMINE N-DEACETYLASE"/>
    <property type="match status" value="1"/>
</dbReference>
<dbReference type="InterPro" id="IPR002509">
    <property type="entry name" value="NODB_dom"/>
</dbReference>
<organism evidence="5 6">
    <name type="scientific">Fusobacterium pseudoperiodonticum</name>
    <dbReference type="NCBI Taxonomy" id="2663009"/>
    <lineage>
        <taxon>Bacteria</taxon>
        <taxon>Fusobacteriati</taxon>
        <taxon>Fusobacteriota</taxon>
        <taxon>Fusobacteriia</taxon>
        <taxon>Fusobacteriales</taxon>
        <taxon>Fusobacteriaceae</taxon>
        <taxon>Fusobacterium</taxon>
    </lineage>
</organism>
<evidence type="ECO:0000313" key="7">
    <source>
        <dbReference type="Proteomes" id="UP000230056"/>
    </source>
</evidence>
<dbReference type="RefSeq" id="WP_099958853.1">
    <property type="nucleotide sequence ID" value="NZ_CP024698.1"/>
</dbReference>
<dbReference type="InterPro" id="IPR011330">
    <property type="entry name" value="Glyco_hydro/deAcase_b/a-brl"/>
</dbReference>
<dbReference type="CDD" id="cd10918">
    <property type="entry name" value="CE4_NodB_like_5s_6s"/>
    <property type="match status" value="1"/>
</dbReference>
<evidence type="ECO:0000313" key="5">
    <source>
        <dbReference type="EMBL" id="PIM80214.1"/>
    </source>
</evidence>
<sequence>MNILILYKDNENKNIIKDSNNNNLYFFKQKEYSYKKIKNLKNEKDIQIILYIGKNNFLLNIYSSFLNIPVVYTENSKNTEDIEVLLQNKLAYKDRKDLPVLMYHRVIDDKNEIGFYDTYVTKENFEMQMKYLSENSYTSITFKDIQNGEYKRRFDKDKKYVIITFDDGYKDNLKNALPILKKYNMKMVLFLITSETYNKWDTDVENREKEKKFNLMTKEEVKELIASDLVEIGGHTTKHLDMPNVDLKTIEEDLNISNKIIEEITGYKPISFAYPWGRSTKESRDIVKKVGYKFAVSTEDGPACFSDDLFEIVRVGIYSDDDIEKFKLRISGKYPFIREKRNEMKAFRNKIRKFFGIKTKQ</sequence>
<dbReference type="InterPro" id="IPR051398">
    <property type="entry name" value="Polysacch_Deacetylase"/>
</dbReference>
<dbReference type="Gene3D" id="3.20.20.370">
    <property type="entry name" value="Glycoside hydrolase/deacetylase"/>
    <property type="match status" value="1"/>
</dbReference>
<dbReference type="GO" id="GO:0016810">
    <property type="term" value="F:hydrolase activity, acting on carbon-nitrogen (but not peptide) bonds"/>
    <property type="evidence" value="ECO:0007669"/>
    <property type="project" value="InterPro"/>
</dbReference>
<evidence type="ECO:0000313" key="6">
    <source>
        <dbReference type="Proteomes" id="UP000229011"/>
    </source>
</evidence>
<dbReference type="Pfam" id="PF01522">
    <property type="entry name" value="Polysacc_deac_1"/>
    <property type="match status" value="1"/>
</dbReference>
<dbReference type="PANTHER" id="PTHR34216">
    <property type="match status" value="1"/>
</dbReference>
<proteinExistence type="predicted"/>